<dbReference type="SUPFAM" id="SSF57850">
    <property type="entry name" value="RING/U-box"/>
    <property type="match status" value="1"/>
</dbReference>
<feature type="compositionally biased region" description="Gly residues" evidence="4">
    <location>
        <begin position="891"/>
        <end position="903"/>
    </location>
</feature>
<evidence type="ECO:0000256" key="3">
    <source>
        <dbReference type="ARBA" id="ARBA00022833"/>
    </source>
</evidence>
<keyword evidence="6" id="KW-1185">Reference proteome</keyword>
<protein>
    <recommendedName>
        <fullName evidence="7">EF-hand domain-containing protein</fullName>
    </recommendedName>
</protein>
<evidence type="ECO:0000256" key="1">
    <source>
        <dbReference type="ARBA" id="ARBA00022723"/>
    </source>
</evidence>
<dbReference type="Gene3D" id="3.30.60.90">
    <property type="match status" value="1"/>
</dbReference>
<dbReference type="OrthoDB" id="2122982at2759"/>
<organism evidence="5 6">
    <name type="scientific">Macrolepiota fuliginosa MF-IS2</name>
    <dbReference type="NCBI Taxonomy" id="1400762"/>
    <lineage>
        <taxon>Eukaryota</taxon>
        <taxon>Fungi</taxon>
        <taxon>Dikarya</taxon>
        <taxon>Basidiomycota</taxon>
        <taxon>Agaricomycotina</taxon>
        <taxon>Agaricomycetes</taxon>
        <taxon>Agaricomycetidae</taxon>
        <taxon>Agaricales</taxon>
        <taxon>Agaricineae</taxon>
        <taxon>Agaricaceae</taxon>
        <taxon>Macrolepiota</taxon>
    </lineage>
</organism>
<keyword evidence="1" id="KW-0479">Metal-binding</keyword>
<evidence type="ECO:0000256" key="4">
    <source>
        <dbReference type="SAM" id="MobiDB-lite"/>
    </source>
</evidence>
<keyword evidence="3" id="KW-0862">Zinc</keyword>
<evidence type="ECO:0000313" key="6">
    <source>
        <dbReference type="Proteomes" id="UP000807342"/>
    </source>
</evidence>
<reference evidence="5" key="1">
    <citation type="submission" date="2020-11" db="EMBL/GenBank/DDBJ databases">
        <authorList>
            <consortium name="DOE Joint Genome Institute"/>
            <person name="Ahrendt S."/>
            <person name="Riley R."/>
            <person name="Andreopoulos W."/>
            <person name="Labutti K."/>
            <person name="Pangilinan J."/>
            <person name="Ruiz-Duenas F.J."/>
            <person name="Barrasa J.M."/>
            <person name="Sanchez-Garcia M."/>
            <person name="Camarero S."/>
            <person name="Miyauchi S."/>
            <person name="Serrano A."/>
            <person name="Linde D."/>
            <person name="Babiker R."/>
            <person name="Drula E."/>
            <person name="Ayuso-Fernandez I."/>
            <person name="Pacheco R."/>
            <person name="Padilla G."/>
            <person name="Ferreira P."/>
            <person name="Barriuso J."/>
            <person name="Kellner H."/>
            <person name="Castanera R."/>
            <person name="Alfaro M."/>
            <person name="Ramirez L."/>
            <person name="Pisabarro A.G."/>
            <person name="Kuo A."/>
            <person name="Tritt A."/>
            <person name="Lipzen A."/>
            <person name="He G."/>
            <person name="Yan M."/>
            <person name="Ng V."/>
            <person name="Cullen D."/>
            <person name="Martin F."/>
            <person name="Rosso M.-N."/>
            <person name="Henrissat B."/>
            <person name="Hibbett D."/>
            <person name="Martinez A.T."/>
            <person name="Grigoriev I.V."/>
        </authorList>
    </citation>
    <scope>NUCLEOTIDE SEQUENCE</scope>
    <source>
        <strain evidence="5">MF-IS2</strain>
    </source>
</reference>
<evidence type="ECO:0008006" key="7">
    <source>
        <dbReference type="Google" id="ProtNLM"/>
    </source>
</evidence>
<name>A0A9P6C1J6_9AGAR</name>
<evidence type="ECO:0000256" key="2">
    <source>
        <dbReference type="ARBA" id="ARBA00022771"/>
    </source>
</evidence>
<sequence>MSPVPVPASNTEDTLRDAQLTLKYSKDAPGKMEQALDAFGGVVSSATGPSALNTFFEANSSVISAAAASLDSTTIDKAISGFTESVKVVMGGLDALGQVHPFIGVAVVAFKLVVSLDLTRRDNNRKVLAVKVQMQQMMCTLFQLRRIKDPDEAAPDGTILKDRLQPLIVQIARDIEECGSACDAYMKKRTIVKTILSKSYEPRLAGYANKFIDYRDQLDKALTVHIALGVDTANAKLDTQTTTLRTIDNKIDLLMDMFRQLDTPRERETREFVEKSGGPENVIKRTDLLQSLVKKSGDTVGDLANGSFAGKNDIDSVRENLGKELAEDVDAALQQNFKLFHRKMKIQQRQLADTVGKLVTDALSSGTHDKVKDPDLQNLWKEMAWKGSVKARHFVLALRDYYIDRSVMGTPAPEAGENPNTQAPSSMLISRDHLTVPVPPSPPGLTNDLWALEYIDVAHLQTILEAIDDDATGFISIKEANTFAVGRPKGWSLLQWIAFWAQGWEMSLANYKNKIILLLQEMDRLHENVLSVNRKFVDIYLQCRPIAATELVLRSVNTSPEYPHVHQELVSLTEAYMAQEEARLRKNLEDVGYDIDNSATVSLITGPGRIGRYLFPLLYLTLKRHLGVFHYACHHTIDSKEFGHMATTLGSIFGVVEQRIDTVRILCKQAHLDPNARLESLALSMFRDFAASNYSYGPKESVIRVWQDTSKTQSEPAEAKIAEDPETAKPIFSFDPDSQNDYHGTWQNWPSHSFDTNPYTGALAGFWTGCLQLARRRRSTTSTGIQMYIEVDPEDNTLLKGYAVAWLGKFELYGRRRWLKDLGSEVEELDIVITSRRDFFRLLGRFTRENEELIGELSTFPAKEDVKAAYDAHPFGDSILVDGEGDREGAGGEGKTVTGGGNGAVPANDHLEAPTTKFVFRRTPAEVAGFQHILDEGDNKAKARWNFLREAVLLLVRRNLWSWSYFKAWGADRHAFLDYYKRNWLRSTGNFMISNALTRTDRKAWRVLQYRLPPAHIRLCLETLVWSLYRLPFHYGVSCEGCGHRMIEPRFICLTCLDPDMTHSFNLCSQCMDKPAQCGDFTHTINHTMIKARQYVPRYFFAWLINEARSTAIRLKAAFTALAAEEEEEQSGDTQGVGENDAPAGGDSEMLCGCCAKPVDIPCWVCITCVPETYICKDCEEKELPVLVGGPGSPTHCPDHHLLRIHNLAPVRFEREKVDPTVAHINALETNVDKRLGVLESAVRTRIVTMESTVESRITTLESKIRARLEALETLLAQVGPRFNALSNLGLGNDGNILNGSDQAKEVVQTDVSGDPLRV</sequence>
<dbReference type="Proteomes" id="UP000807342">
    <property type="component" value="Unassembled WGS sequence"/>
</dbReference>
<dbReference type="EMBL" id="MU151183">
    <property type="protein sequence ID" value="KAF9447847.1"/>
    <property type="molecule type" value="Genomic_DNA"/>
</dbReference>
<evidence type="ECO:0000313" key="5">
    <source>
        <dbReference type="EMBL" id="KAF9447847.1"/>
    </source>
</evidence>
<feature type="region of interest" description="Disordered" evidence="4">
    <location>
        <begin position="886"/>
        <end position="908"/>
    </location>
</feature>
<feature type="non-terminal residue" evidence="5">
    <location>
        <position position="1"/>
    </location>
</feature>
<gene>
    <name evidence="5" type="ORF">P691DRAFT_775829</name>
</gene>
<comment type="caution">
    <text evidence="5">The sequence shown here is derived from an EMBL/GenBank/DDBJ whole genome shotgun (WGS) entry which is preliminary data.</text>
</comment>
<keyword evidence="2" id="KW-0863">Zinc-finger</keyword>
<dbReference type="InterPro" id="IPR043145">
    <property type="entry name" value="Znf_ZZ_sf"/>
</dbReference>
<proteinExistence type="predicted"/>
<dbReference type="GO" id="GO:0008270">
    <property type="term" value="F:zinc ion binding"/>
    <property type="evidence" value="ECO:0007669"/>
    <property type="project" value="UniProtKB-KW"/>
</dbReference>
<accession>A0A9P6C1J6</accession>